<name>A0AAV7JYH2_9METZ</name>
<dbReference type="InterPro" id="IPR039647">
    <property type="entry name" value="EF_hand_pair_protein_CML-like"/>
</dbReference>
<accession>A0AAV7JYH2</accession>
<sequence length="190" mass="21581">MASEDTKILTSGETESFQFFDQQGMGSVSPDDVINAIQKARTRLPVSPLQSLQEGGEWKVDLEMMMSEFDTDLDGRLTHEEFKSFVDRGNRNEEIEGVDLVTKQMREVFDMFDTDKDDFIGKKDLETVVSCMEGGEIDEKDIAEMIRKVSSDPDKVSFSDFIGIVKKKAELGTDDIVDLILNDYEDYDEM</sequence>
<dbReference type="SMART" id="SM00054">
    <property type="entry name" value="EFh"/>
    <property type="match status" value="3"/>
</dbReference>
<evidence type="ECO:0000259" key="4">
    <source>
        <dbReference type="PROSITE" id="PS50222"/>
    </source>
</evidence>
<reference evidence="5 6" key="1">
    <citation type="journal article" date="2023" name="BMC Biol.">
        <title>The compact genome of the sponge Oopsacas minuta (Hexactinellida) is lacking key metazoan core genes.</title>
        <authorList>
            <person name="Santini S."/>
            <person name="Schenkelaars Q."/>
            <person name="Jourda C."/>
            <person name="Duchesne M."/>
            <person name="Belahbib H."/>
            <person name="Rocher C."/>
            <person name="Selva M."/>
            <person name="Riesgo A."/>
            <person name="Vervoort M."/>
            <person name="Leys S.P."/>
            <person name="Kodjabachian L."/>
            <person name="Le Bivic A."/>
            <person name="Borchiellini C."/>
            <person name="Claverie J.M."/>
            <person name="Renard E."/>
        </authorList>
    </citation>
    <scope>NUCLEOTIDE SEQUENCE [LARGE SCALE GENOMIC DNA]</scope>
    <source>
        <strain evidence="5">SPO-2</strain>
    </source>
</reference>
<evidence type="ECO:0000256" key="3">
    <source>
        <dbReference type="ARBA" id="ARBA00022837"/>
    </source>
</evidence>
<gene>
    <name evidence="5" type="ORF">LOD99_2925</name>
</gene>
<dbReference type="Pfam" id="PF13499">
    <property type="entry name" value="EF-hand_7"/>
    <property type="match status" value="2"/>
</dbReference>
<dbReference type="Gene3D" id="1.10.238.10">
    <property type="entry name" value="EF-hand"/>
    <property type="match status" value="2"/>
</dbReference>
<dbReference type="InterPro" id="IPR018247">
    <property type="entry name" value="EF_Hand_1_Ca_BS"/>
</dbReference>
<keyword evidence="1" id="KW-0479">Metal-binding</keyword>
<comment type="caution">
    <text evidence="5">The sequence shown here is derived from an EMBL/GenBank/DDBJ whole genome shotgun (WGS) entry which is preliminary data.</text>
</comment>
<dbReference type="PROSITE" id="PS50222">
    <property type="entry name" value="EF_HAND_2"/>
    <property type="match status" value="2"/>
</dbReference>
<evidence type="ECO:0000256" key="2">
    <source>
        <dbReference type="ARBA" id="ARBA00022737"/>
    </source>
</evidence>
<proteinExistence type="predicted"/>
<keyword evidence="6" id="KW-1185">Reference proteome</keyword>
<keyword evidence="3" id="KW-0106">Calcium</keyword>
<organism evidence="5 6">
    <name type="scientific">Oopsacas minuta</name>
    <dbReference type="NCBI Taxonomy" id="111878"/>
    <lineage>
        <taxon>Eukaryota</taxon>
        <taxon>Metazoa</taxon>
        <taxon>Porifera</taxon>
        <taxon>Hexactinellida</taxon>
        <taxon>Hexasterophora</taxon>
        <taxon>Lyssacinosida</taxon>
        <taxon>Leucopsacidae</taxon>
        <taxon>Oopsacas</taxon>
    </lineage>
</organism>
<dbReference type="Proteomes" id="UP001165289">
    <property type="component" value="Unassembled WGS sequence"/>
</dbReference>
<dbReference type="GO" id="GO:0005509">
    <property type="term" value="F:calcium ion binding"/>
    <property type="evidence" value="ECO:0007669"/>
    <property type="project" value="InterPro"/>
</dbReference>
<dbReference type="InterPro" id="IPR011992">
    <property type="entry name" value="EF-hand-dom_pair"/>
</dbReference>
<evidence type="ECO:0000313" key="6">
    <source>
        <dbReference type="Proteomes" id="UP001165289"/>
    </source>
</evidence>
<dbReference type="EMBL" id="JAKMXF010000233">
    <property type="protein sequence ID" value="KAI6654078.1"/>
    <property type="molecule type" value="Genomic_DNA"/>
</dbReference>
<feature type="domain" description="EF-hand" evidence="4">
    <location>
        <begin position="57"/>
        <end position="92"/>
    </location>
</feature>
<evidence type="ECO:0000256" key="1">
    <source>
        <dbReference type="ARBA" id="ARBA00022723"/>
    </source>
</evidence>
<dbReference type="SUPFAM" id="SSF47473">
    <property type="entry name" value="EF-hand"/>
    <property type="match status" value="1"/>
</dbReference>
<dbReference type="PANTHER" id="PTHR10891">
    <property type="entry name" value="EF-HAND CALCIUM-BINDING DOMAIN CONTAINING PROTEIN"/>
    <property type="match status" value="1"/>
</dbReference>
<dbReference type="PROSITE" id="PS00018">
    <property type="entry name" value="EF_HAND_1"/>
    <property type="match status" value="1"/>
</dbReference>
<protein>
    <submittedName>
        <fullName evidence="5">Calmodulin-related family protein</fullName>
    </submittedName>
</protein>
<dbReference type="AlphaFoldDB" id="A0AAV7JYH2"/>
<keyword evidence="2" id="KW-0677">Repeat</keyword>
<dbReference type="InterPro" id="IPR002048">
    <property type="entry name" value="EF_hand_dom"/>
</dbReference>
<evidence type="ECO:0000313" key="5">
    <source>
        <dbReference type="EMBL" id="KAI6654078.1"/>
    </source>
</evidence>
<feature type="domain" description="EF-hand" evidence="4">
    <location>
        <begin position="100"/>
        <end position="135"/>
    </location>
</feature>